<keyword evidence="2" id="KW-1185">Reference proteome</keyword>
<dbReference type="EMBL" id="JANBUJ010004331">
    <property type="protein sequence ID" value="KAJ2757749.1"/>
    <property type="molecule type" value="Genomic_DNA"/>
</dbReference>
<feature type="non-terminal residue" evidence="1">
    <location>
        <position position="328"/>
    </location>
</feature>
<name>A0ACC1JI81_9FUNG</name>
<evidence type="ECO:0000313" key="2">
    <source>
        <dbReference type="Proteomes" id="UP001140234"/>
    </source>
</evidence>
<sequence length="328" mass="34238">FAEGQPVEAVVVEDPAGDDLEKTRLRLSVRPSAVSPDTVPASSIVDPVIESAADLGVGQVVHGFVRQTTERGCFVALGRSMCARALISELSDEYVRDVKAAFPAGKFVTAVVTGVDAAANHAALSLRASKVGTAVGPDGTPKRRLELVAVGEVLKGTVTRIEDYGLFVRPDDVFTTGLCYVREIADSEVPANPRALYEIGDRVLAKVLKVDLDKDRLSLGLKSSYFADDAAAGSDSEAAGESGEESADEEDELSAGEHSGSEEIGSEDSDSEDAESDDESDSDSEESEQGSDSDTEANDLALAVAGGFRWNDDDEDAEAGAGESADSG</sequence>
<dbReference type="Proteomes" id="UP001140234">
    <property type="component" value="Unassembled WGS sequence"/>
</dbReference>
<evidence type="ECO:0000313" key="1">
    <source>
        <dbReference type="EMBL" id="KAJ2757749.1"/>
    </source>
</evidence>
<reference evidence="1" key="1">
    <citation type="submission" date="2022-07" db="EMBL/GenBank/DDBJ databases">
        <title>Phylogenomic reconstructions and comparative analyses of Kickxellomycotina fungi.</title>
        <authorList>
            <person name="Reynolds N.K."/>
            <person name="Stajich J.E."/>
            <person name="Barry K."/>
            <person name="Grigoriev I.V."/>
            <person name="Crous P."/>
            <person name="Smith M.E."/>
        </authorList>
    </citation>
    <scope>NUCLEOTIDE SEQUENCE</scope>
    <source>
        <strain evidence="1">CBS 109366</strain>
    </source>
</reference>
<gene>
    <name evidence="1" type="primary">PDCD11</name>
    <name evidence="1" type="ORF">IWQ57_007012</name>
</gene>
<feature type="non-terminal residue" evidence="1">
    <location>
        <position position="1"/>
    </location>
</feature>
<proteinExistence type="predicted"/>
<accession>A0ACC1JI81</accession>
<comment type="caution">
    <text evidence="1">The sequence shown here is derived from an EMBL/GenBank/DDBJ whole genome shotgun (WGS) entry which is preliminary data.</text>
</comment>
<organism evidence="1 2">
    <name type="scientific">Coemansia nantahalensis</name>
    <dbReference type="NCBI Taxonomy" id="2789366"/>
    <lineage>
        <taxon>Eukaryota</taxon>
        <taxon>Fungi</taxon>
        <taxon>Fungi incertae sedis</taxon>
        <taxon>Zoopagomycota</taxon>
        <taxon>Kickxellomycotina</taxon>
        <taxon>Kickxellomycetes</taxon>
        <taxon>Kickxellales</taxon>
        <taxon>Kickxellaceae</taxon>
        <taxon>Coemansia</taxon>
    </lineage>
</organism>
<protein>
    <submittedName>
        <fullName evidence="1">Protein RRP5</fullName>
    </submittedName>
</protein>